<dbReference type="GeneID" id="303216655"/>
<evidence type="ECO:0000313" key="2">
    <source>
        <dbReference type="EMBL" id="TAW31767.1"/>
    </source>
</evidence>
<proteinExistence type="predicted"/>
<feature type="signal peptide" evidence="1">
    <location>
        <begin position="1"/>
        <end position="24"/>
    </location>
</feature>
<dbReference type="EMBL" id="SIPS01000001">
    <property type="protein sequence ID" value="TAW31767.1"/>
    <property type="molecule type" value="Genomic_DNA"/>
</dbReference>
<dbReference type="RefSeq" id="WP_033181898.1">
    <property type="nucleotide sequence ID" value="NZ_JACDJD010000008.1"/>
</dbReference>
<dbReference type="AlphaFoldDB" id="A0ABD7PWR0"/>
<comment type="caution">
    <text evidence="2">The sequence shown here is derived from an EMBL/GenBank/DDBJ whole genome shotgun (WGS) entry which is preliminary data.</text>
</comment>
<keyword evidence="1" id="KW-0732">Signal</keyword>
<protein>
    <submittedName>
        <fullName evidence="2">Uncharacterized protein</fullName>
    </submittedName>
</protein>
<gene>
    <name evidence="2" type="ORF">ELI19_20645</name>
</gene>
<reference evidence="2 3" key="1">
    <citation type="submission" date="2019-02" db="EMBL/GenBank/DDBJ databases">
        <title>The genomic architecture of introgression among sibling species of bacteria.</title>
        <authorList>
            <person name="Cavassim M.I.A."/>
            <person name="Moeskjaer S."/>
            <person name="Moslemi C."/>
            <person name="Fields B."/>
            <person name="Bachmann A."/>
            <person name="Vilhjalmsson B."/>
            <person name="Schierup M.H."/>
            <person name="Young J.P.W."/>
            <person name="Andersen S.U."/>
        </authorList>
    </citation>
    <scope>NUCLEOTIDE SEQUENCE [LARGE SCALE GENOMIC DNA]</scope>
    <source>
        <strain evidence="2 3">SM151B</strain>
    </source>
</reference>
<feature type="chain" id="PRO_5044861824" evidence="1">
    <location>
        <begin position="25"/>
        <end position="121"/>
    </location>
</feature>
<evidence type="ECO:0000256" key="1">
    <source>
        <dbReference type="SAM" id="SignalP"/>
    </source>
</evidence>
<evidence type="ECO:0000313" key="3">
    <source>
        <dbReference type="Proteomes" id="UP000292036"/>
    </source>
</evidence>
<dbReference type="Proteomes" id="UP000292036">
    <property type="component" value="Unassembled WGS sequence"/>
</dbReference>
<name>A0ABD7PWR0_RHILE</name>
<accession>A0ABD7PWR0</accession>
<sequence length="121" mass="13561">MSAPIPFFLAIVVFAGTISFPAEATEFPAFQGGFCTEVAKQPIKPADRFLALTQCNRSENRFKEQLQKHWFLVTDDDMKFCMKSKGTMNEIKSYQQLMGCLSVIVGQKCYSGTLTCRGKTL</sequence>
<organism evidence="2 3">
    <name type="scientific">Rhizobium leguminosarum</name>
    <dbReference type="NCBI Taxonomy" id="384"/>
    <lineage>
        <taxon>Bacteria</taxon>
        <taxon>Pseudomonadati</taxon>
        <taxon>Pseudomonadota</taxon>
        <taxon>Alphaproteobacteria</taxon>
        <taxon>Hyphomicrobiales</taxon>
        <taxon>Rhizobiaceae</taxon>
        <taxon>Rhizobium/Agrobacterium group</taxon>
        <taxon>Rhizobium</taxon>
    </lineage>
</organism>